<dbReference type="InterPro" id="IPR015943">
    <property type="entry name" value="WD40/YVTN_repeat-like_dom_sf"/>
</dbReference>
<evidence type="ECO:0000313" key="1">
    <source>
        <dbReference type="EMBL" id="GAA4010094.1"/>
    </source>
</evidence>
<dbReference type="Gene3D" id="2.130.10.10">
    <property type="entry name" value="YVTN repeat-like/Quinoprotein amine dehydrogenase"/>
    <property type="match status" value="1"/>
</dbReference>
<reference evidence="2" key="1">
    <citation type="journal article" date="2019" name="Int. J. Syst. Evol. Microbiol.">
        <title>The Global Catalogue of Microorganisms (GCM) 10K type strain sequencing project: providing services to taxonomists for standard genome sequencing and annotation.</title>
        <authorList>
            <consortium name="The Broad Institute Genomics Platform"/>
            <consortium name="The Broad Institute Genome Sequencing Center for Infectious Disease"/>
            <person name="Wu L."/>
            <person name="Ma J."/>
        </authorList>
    </citation>
    <scope>NUCLEOTIDE SEQUENCE [LARGE SCALE GENOMIC DNA]</scope>
    <source>
        <strain evidence="2">JCM 17342</strain>
    </source>
</reference>
<sequence length="370" mass="39232">MTKVKLSAVFGGASSAPVERVVCHPRLPLVAAVDGGRRAVHVLDCGRDELGLLASIGSGSAAYGEVEPWERGMRDAFAAWHPVEPQLLVATKATVWSWTPTELRELTALPAGAAYEELLFSPDGSTLWASPSSTSSRDMDAIDLATGEVVAVGAYPWGGAHPSGAVMLTTSQDQGSSRIDFLRVEQGAPADRRLQRLMVVLGNDAYQPPIFSSDGRFFAIRGNAYGETLTAFEFPSLEKVLHEEFDGTEDDGWWRNDITFGAKPGALWVGTPTGALWSYDLVAGTKTEHGVLTGHQVTAIGCTSLGHLVIGCDNGEILLASISDGAAADHPIDPDAVRTDVAAFLAATEDVPADIDDVESFLIAANDNDR</sequence>
<dbReference type="EMBL" id="BAABAL010000012">
    <property type="protein sequence ID" value="GAA4010094.1"/>
    <property type="molecule type" value="Genomic_DNA"/>
</dbReference>
<comment type="caution">
    <text evidence="1">The sequence shown here is derived from an EMBL/GenBank/DDBJ whole genome shotgun (WGS) entry which is preliminary data.</text>
</comment>
<dbReference type="InterPro" id="IPR011044">
    <property type="entry name" value="Quino_amine_DH_bsu"/>
</dbReference>
<dbReference type="Proteomes" id="UP001501747">
    <property type="component" value="Unassembled WGS sequence"/>
</dbReference>
<accession>A0ABP7SD04</accession>
<name>A0ABP7SD04_9PSEU</name>
<organism evidence="1 2">
    <name type="scientific">Allokutzneria multivorans</name>
    <dbReference type="NCBI Taxonomy" id="1142134"/>
    <lineage>
        <taxon>Bacteria</taxon>
        <taxon>Bacillati</taxon>
        <taxon>Actinomycetota</taxon>
        <taxon>Actinomycetes</taxon>
        <taxon>Pseudonocardiales</taxon>
        <taxon>Pseudonocardiaceae</taxon>
        <taxon>Allokutzneria</taxon>
    </lineage>
</organism>
<dbReference type="SUPFAM" id="SSF50969">
    <property type="entry name" value="YVTN repeat-like/Quinoprotein amine dehydrogenase"/>
    <property type="match status" value="1"/>
</dbReference>
<proteinExistence type="predicted"/>
<evidence type="ECO:0008006" key="3">
    <source>
        <dbReference type="Google" id="ProtNLM"/>
    </source>
</evidence>
<gene>
    <name evidence="1" type="ORF">GCM10022247_35310</name>
</gene>
<dbReference type="RefSeq" id="WP_344876061.1">
    <property type="nucleotide sequence ID" value="NZ_BAABAL010000012.1"/>
</dbReference>
<protein>
    <recommendedName>
        <fullName evidence="3">Pyrroloquinoline-quinone binding quinoprotein</fullName>
    </recommendedName>
</protein>
<evidence type="ECO:0000313" key="2">
    <source>
        <dbReference type="Proteomes" id="UP001501747"/>
    </source>
</evidence>
<keyword evidence="2" id="KW-1185">Reference proteome</keyword>